<dbReference type="AlphaFoldDB" id="A0A9Q0BBA8"/>
<dbReference type="InterPro" id="IPR006175">
    <property type="entry name" value="YjgF/YER057c/UK114"/>
</dbReference>
<dbReference type="Pfam" id="PF01042">
    <property type="entry name" value="Ribonuc_L-PSP"/>
    <property type="match status" value="1"/>
</dbReference>
<reference evidence="1" key="2">
    <citation type="submission" date="2022-07" db="EMBL/GenBank/DDBJ databases">
        <authorList>
            <person name="Goncalves M.F.M."/>
            <person name="Hilario S."/>
            <person name="Van De Peer Y."/>
            <person name="Esteves A.C."/>
            <person name="Alves A."/>
        </authorList>
    </citation>
    <scope>NUCLEOTIDE SEQUENCE</scope>
    <source>
        <strain evidence="1">MUM 19.33</strain>
    </source>
</reference>
<name>A0A9Q0BBA8_9HYPO</name>
<dbReference type="Gene3D" id="3.30.1330.40">
    <property type="entry name" value="RutC-like"/>
    <property type="match status" value="1"/>
</dbReference>
<keyword evidence="2" id="KW-1185">Reference proteome</keyword>
<reference evidence="1" key="1">
    <citation type="journal article" date="2021" name="J Fungi (Basel)">
        <title>Genomic and Metabolomic Analyses of the Marine Fungus Emericellopsis cladophorae: Insights into Saltwater Adaptability Mechanisms and Its Biosynthetic Potential.</title>
        <authorList>
            <person name="Goncalves M.F.M."/>
            <person name="Hilario S."/>
            <person name="Van de Peer Y."/>
            <person name="Esteves A.C."/>
            <person name="Alves A."/>
        </authorList>
    </citation>
    <scope>NUCLEOTIDE SEQUENCE</scope>
    <source>
        <strain evidence="1">MUM 19.33</strain>
    </source>
</reference>
<dbReference type="RefSeq" id="XP_051359963.1">
    <property type="nucleotide sequence ID" value="XM_051508970.1"/>
</dbReference>
<dbReference type="SUPFAM" id="SSF55298">
    <property type="entry name" value="YjgF-like"/>
    <property type="match status" value="1"/>
</dbReference>
<comment type="caution">
    <text evidence="1">The sequence shown here is derived from an EMBL/GenBank/DDBJ whole genome shotgun (WGS) entry which is preliminary data.</text>
</comment>
<dbReference type="GeneID" id="75834036"/>
<dbReference type="EMBL" id="JAGIXG020000052">
    <property type="protein sequence ID" value="KAI6779107.1"/>
    <property type="molecule type" value="Genomic_DNA"/>
</dbReference>
<gene>
    <name evidence="1" type="ORF">J7T54_007562</name>
</gene>
<protein>
    <submittedName>
        <fullName evidence="1">Uncharacterized protein</fullName>
    </submittedName>
</protein>
<proteinExistence type="predicted"/>
<evidence type="ECO:0000313" key="2">
    <source>
        <dbReference type="Proteomes" id="UP001055219"/>
    </source>
</evidence>
<sequence length="110" mass="12275">MSNEQYFNDAGPGQKHSDMCHYSQAFVFGDVAKCAGQGGWDKTGKMDANDVAGQVELTFENVDRVLQAAGLRVWEDVYLIRTYHVNIGASFDLTIEIEIEIEVEVRKQSA</sequence>
<organism evidence="1 2">
    <name type="scientific">Emericellopsis cladophorae</name>
    <dbReference type="NCBI Taxonomy" id="2686198"/>
    <lineage>
        <taxon>Eukaryota</taxon>
        <taxon>Fungi</taxon>
        <taxon>Dikarya</taxon>
        <taxon>Ascomycota</taxon>
        <taxon>Pezizomycotina</taxon>
        <taxon>Sordariomycetes</taxon>
        <taxon>Hypocreomycetidae</taxon>
        <taxon>Hypocreales</taxon>
        <taxon>Bionectriaceae</taxon>
        <taxon>Emericellopsis</taxon>
    </lineage>
</organism>
<evidence type="ECO:0000313" key="1">
    <source>
        <dbReference type="EMBL" id="KAI6779107.1"/>
    </source>
</evidence>
<dbReference type="OrthoDB" id="309640at2759"/>
<dbReference type="Proteomes" id="UP001055219">
    <property type="component" value="Unassembled WGS sequence"/>
</dbReference>
<accession>A0A9Q0BBA8</accession>
<dbReference type="InterPro" id="IPR035959">
    <property type="entry name" value="RutC-like_sf"/>
</dbReference>